<geneLocation type="plasmid" evidence="2">
    <name>pr1cp2</name>
</geneLocation>
<keyword evidence="1" id="KW-0614">Plasmid</keyword>
<reference evidence="1 2" key="1">
    <citation type="submission" date="2014-07" db="EMBL/GenBank/DDBJ databases">
        <authorList>
            <person name="Zhang J.E."/>
            <person name="Yang H."/>
            <person name="Guo J."/>
            <person name="Deng Z."/>
            <person name="Luo H."/>
            <person name="Luo M."/>
            <person name="Zhao B."/>
        </authorList>
    </citation>
    <scope>NUCLEOTIDE SEQUENCE [LARGE SCALE GENOMIC DNA]</scope>
    <source>
        <strain evidence="1 2">1CP</strain>
        <plasmid evidence="2">Plasmid pr1cp2</plasmid>
    </source>
</reference>
<dbReference type="RefSeq" id="WP_065493969.1">
    <property type="nucleotide sequence ID" value="NZ_CP009113.1"/>
</dbReference>
<dbReference type="EMBL" id="CP009113">
    <property type="protein sequence ID" value="ANS32684.1"/>
    <property type="molecule type" value="Genomic_DNA"/>
</dbReference>
<dbReference type="AlphaFoldDB" id="A0A1B1KJB4"/>
<evidence type="ECO:0000313" key="2">
    <source>
        <dbReference type="Proteomes" id="UP000186108"/>
    </source>
</evidence>
<dbReference type="PATRIC" id="fig|37919.13.peg.8534"/>
<name>A0A1B1KJB4_RHOOP</name>
<protein>
    <submittedName>
        <fullName evidence="1">Uncharacterized protein</fullName>
    </submittedName>
</protein>
<dbReference type="Proteomes" id="UP000186108">
    <property type="component" value="Plasmid pR1CP2"/>
</dbReference>
<proteinExistence type="predicted"/>
<accession>A0A1B1KJB4</accession>
<sequence length="73" mass="8002">MSNTIILDSVFDPFDVARVIYAELALPSDPGFDDLDIDTRTVLLGMVFDLEPDDPRILAAHRPVNPADFGLTA</sequence>
<evidence type="ECO:0000313" key="1">
    <source>
        <dbReference type="EMBL" id="ANS32684.1"/>
    </source>
</evidence>
<organism evidence="1 2">
    <name type="scientific">Rhodococcus opacus</name>
    <name type="common">Nocardia opaca</name>
    <dbReference type="NCBI Taxonomy" id="37919"/>
    <lineage>
        <taxon>Bacteria</taxon>
        <taxon>Bacillati</taxon>
        <taxon>Actinomycetota</taxon>
        <taxon>Actinomycetes</taxon>
        <taxon>Mycobacteriales</taxon>
        <taxon>Nocardiaceae</taxon>
        <taxon>Rhodococcus</taxon>
    </lineage>
</organism>
<gene>
    <name evidence="1" type="ORF">R1CP_40520</name>
</gene>